<evidence type="ECO:0008006" key="4">
    <source>
        <dbReference type="Google" id="ProtNLM"/>
    </source>
</evidence>
<reference evidence="2" key="1">
    <citation type="submission" date="2015-04" db="UniProtKB">
        <authorList>
            <consortium name="EnsemblPlants"/>
        </authorList>
    </citation>
    <scope>IDENTIFICATION</scope>
</reference>
<organism evidence="2">
    <name type="scientific">Oryza meridionalis</name>
    <dbReference type="NCBI Taxonomy" id="40149"/>
    <lineage>
        <taxon>Eukaryota</taxon>
        <taxon>Viridiplantae</taxon>
        <taxon>Streptophyta</taxon>
        <taxon>Embryophyta</taxon>
        <taxon>Tracheophyta</taxon>
        <taxon>Spermatophyta</taxon>
        <taxon>Magnoliopsida</taxon>
        <taxon>Liliopsida</taxon>
        <taxon>Poales</taxon>
        <taxon>Poaceae</taxon>
        <taxon>BOP clade</taxon>
        <taxon>Oryzoideae</taxon>
        <taxon>Oryzeae</taxon>
        <taxon>Oryzinae</taxon>
        <taxon>Oryza</taxon>
    </lineage>
</organism>
<dbReference type="Proteomes" id="UP000008021">
    <property type="component" value="Chromosome 9"/>
</dbReference>
<proteinExistence type="predicted"/>
<evidence type="ECO:0000313" key="2">
    <source>
        <dbReference type="EnsemblPlants" id="OMERI09G01550.1"/>
    </source>
</evidence>
<dbReference type="Gramene" id="OMERI09G01550.1">
    <property type="protein sequence ID" value="OMERI09G01550.1"/>
    <property type="gene ID" value="OMERI09G01550"/>
</dbReference>
<feature type="compositionally biased region" description="Basic and acidic residues" evidence="1">
    <location>
        <begin position="44"/>
        <end position="55"/>
    </location>
</feature>
<feature type="region of interest" description="Disordered" evidence="1">
    <location>
        <begin position="31"/>
        <end position="79"/>
    </location>
</feature>
<evidence type="ECO:0000256" key="1">
    <source>
        <dbReference type="SAM" id="MobiDB-lite"/>
    </source>
</evidence>
<sequence length="79" mass="8390">MVAEPRRRRTGAAAVVAVVAVVTVAREEARWSRMASQGRGRRLHLADAQRLEEGSKAGSAQRGTTREGEASSGRGQFGA</sequence>
<evidence type="ECO:0000313" key="3">
    <source>
        <dbReference type="Proteomes" id="UP000008021"/>
    </source>
</evidence>
<dbReference type="HOGENOM" id="CLU_2610126_0_0_1"/>
<protein>
    <recommendedName>
        <fullName evidence="4">DUF834 domain-containing protein</fullName>
    </recommendedName>
</protein>
<accession>A0A0E0EPS8</accession>
<name>A0A0E0EPS8_9ORYZ</name>
<dbReference type="EnsemblPlants" id="OMERI09G01550.1">
    <property type="protein sequence ID" value="OMERI09G01550.1"/>
    <property type="gene ID" value="OMERI09G01550"/>
</dbReference>
<reference evidence="2" key="2">
    <citation type="submission" date="2018-05" db="EMBL/GenBank/DDBJ databases">
        <title>OmerRS3 (Oryza meridionalis Reference Sequence Version 3).</title>
        <authorList>
            <person name="Zhang J."/>
            <person name="Kudrna D."/>
            <person name="Lee S."/>
            <person name="Talag J."/>
            <person name="Welchert J."/>
            <person name="Wing R.A."/>
        </authorList>
    </citation>
    <scope>NUCLEOTIDE SEQUENCE [LARGE SCALE GENOMIC DNA]</scope>
    <source>
        <strain evidence="2">cv. OR44</strain>
    </source>
</reference>
<dbReference type="AlphaFoldDB" id="A0A0E0EPS8"/>
<keyword evidence="3" id="KW-1185">Reference proteome</keyword>